<sequence>MNGEDYSSDTSDEDYIPEEAKDVSEDDDNDEEPCNELDETTEDDKLKGKKRPRKRKRKEISKKNPLLASIKEPESKEKEENEEATVDDKQKEESLWADFLADVDEKPQEPKAKSKTSWASLLDSKKKNTSSSSSSSTELSNRETPKPVTKPSQNSDFSVSRVEEEVDADSAEAKEAAQKSESKSTTNKSQSLVKNINLIVFVSTGIKRPLGLSSVVSLLDSKKKKLTTLEKTKIDWLNYKTSEGIQEEMQNHLKSKDGYLEKKEFLERADLRQFEIERDMRMSKRNNR</sequence>
<feature type="compositionally biased region" description="Acidic residues" evidence="3">
    <location>
        <begin position="1"/>
        <end position="17"/>
    </location>
</feature>
<feature type="region of interest" description="Disordered" evidence="3">
    <location>
        <begin position="1"/>
        <end position="188"/>
    </location>
</feature>
<dbReference type="PROSITE" id="PS51279">
    <property type="entry name" value="BCNT_C"/>
    <property type="match status" value="1"/>
</dbReference>
<evidence type="ECO:0000259" key="4">
    <source>
        <dbReference type="PROSITE" id="PS51279"/>
    </source>
</evidence>
<dbReference type="PANTHER" id="PTHR48407">
    <property type="entry name" value="CRANIOFACIAL DEVELOPMENT PROTEIN 1"/>
    <property type="match status" value="1"/>
</dbReference>
<organism evidence="5 6">
    <name type="scientific">Armadillidium nasatum</name>
    <dbReference type="NCBI Taxonomy" id="96803"/>
    <lineage>
        <taxon>Eukaryota</taxon>
        <taxon>Metazoa</taxon>
        <taxon>Ecdysozoa</taxon>
        <taxon>Arthropoda</taxon>
        <taxon>Crustacea</taxon>
        <taxon>Multicrustacea</taxon>
        <taxon>Malacostraca</taxon>
        <taxon>Eumalacostraca</taxon>
        <taxon>Peracarida</taxon>
        <taxon>Isopoda</taxon>
        <taxon>Oniscidea</taxon>
        <taxon>Crinocheta</taxon>
        <taxon>Armadillidiidae</taxon>
        <taxon>Armadillidium</taxon>
    </lineage>
</organism>
<proteinExistence type="predicted"/>
<accession>A0A5N5T769</accession>
<dbReference type="Proteomes" id="UP000326759">
    <property type="component" value="Unassembled WGS sequence"/>
</dbReference>
<gene>
    <name evidence="5" type="primary">CFDP1</name>
    <name evidence="5" type="ORF">Anas_09424</name>
</gene>
<dbReference type="AlphaFoldDB" id="A0A5N5T769"/>
<dbReference type="OrthoDB" id="445677at2759"/>
<dbReference type="InterPro" id="IPR027124">
    <property type="entry name" value="Swc5/CFDP1/2"/>
</dbReference>
<feature type="domain" description="BCNT-C" evidence="4">
    <location>
        <begin position="206"/>
        <end position="287"/>
    </location>
</feature>
<evidence type="ECO:0000313" key="6">
    <source>
        <dbReference type="Proteomes" id="UP000326759"/>
    </source>
</evidence>
<evidence type="ECO:0000313" key="5">
    <source>
        <dbReference type="EMBL" id="KAB7502332.1"/>
    </source>
</evidence>
<dbReference type="PANTHER" id="PTHR48407:SF1">
    <property type="entry name" value="CRANIOFACIAL DEVELOPMENT PROTEIN 1"/>
    <property type="match status" value="1"/>
</dbReference>
<dbReference type="EMBL" id="SEYY01007847">
    <property type="protein sequence ID" value="KAB7502332.1"/>
    <property type="molecule type" value="Genomic_DNA"/>
</dbReference>
<dbReference type="GO" id="GO:0000812">
    <property type="term" value="C:Swr1 complex"/>
    <property type="evidence" value="ECO:0007669"/>
    <property type="project" value="TreeGrafter"/>
</dbReference>
<keyword evidence="6" id="KW-1185">Reference proteome</keyword>
<name>A0A5N5T769_9CRUS</name>
<feature type="compositionally biased region" description="Basic residues" evidence="3">
    <location>
        <begin position="47"/>
        <end position="60"/>
    </location>
</feature>
<reference evidence="5 6" key="1">
    <citation type="journal article" date="2019" name="PLoS Biol.">
        <title>Sex chromosomes control vertical transmission of feminizing Wolbachia symbionts in an isopod.</title>
        <authorList>
            <person name="Becking T."/>
            <person name="Chebbi M.A."/>
            <person name="Giraud I."/>
            <person name="Moumen B."/>
            <person name="Laverre T."/>
            <person name="Caubet Y."/>
            <person name="Peccoud J."/>
            <person name="Gilbert C."/>
            <person name="Cordaux R."/>
        </authorList>
    </citation>
    <scope>NUCLEOTIDE SEQUENCE [LARGE SCALE GENOMIC DNA]</scope>
    <source>
        <strain evidence="5">ANa2</strain>
        <tissue evidence="5">Whole body excluding digestive tract and cuticle</tissue>
    </source>
</reference>
<feature type="compositionally biased region" description="Basic and acidic residues" evidence="3">
    <location>
        <begin position="103"/>
        <end position="112"/>
    </location>
</feature>
<comment type="caution">
    <text evidence="5">The sequence shown here is derived from an EMBL/GenBank/DDBJ whole genome shotgun (WGS) entry which is preliminary data.</text>
</comment>
<evidence type="ECO:0000256" key="2">
    <source>
        <dbReference type="ARBA" id="ARBA00030244"/>
    </source>
</evidence>
<feature type="compositionally biased region" description="Basic and acidic residues" evidence="3">
    <location>
        <begin position="171"/>
        <end position="182"/>
    </location>
</feature>
<protein>
    <recommendedName>
        <fullName evidence="1">Craniofacial development protein 1</fullName>
    </recommendedName>
    <alternativeName>
        <fullName evidence="2">Bucentaur</fullName>
    </alternativeName>
</protein>
<feature type="compositionally biased region" description="Low complexity" evidence="3">
    <location>
        <begin position="129"/>
        <end position="139"/>
    </location>
</feature>
<dbReference type="Pfam" id="PF07572">
    <property type="entry name" value="BCNT"/>
    <property type="match status" value="1"/>
</dbReference>
<evidence type="ECO:0000256" key="3">
    <source>
        <dbReference type="SAM" id="MobiDB-lite"/>
    </source>
</evidence>
<feature type="compositionally biased region" description="Acidic residues" evidence="3">
    <location>
        <begin position="24"/>
        <end position="42"/>
    </location>
</feature>
<dbReference type="InterPro" id="IPR011421">
    <property type="entry name" value="BCNT-C"/>
</dbReference>
<evidence type="ECO:0000256" key="1">
    <source>
        <dbReference type="ARBA" id="ARBA00019033"/>
    </source>
</evidence>